<dbReference type="InParanoid" id="A0A401GS79"/>
<sequence>MSGDIPTPEDKARYDAARKELLHALAKRRAVDKQLSQLEVQIYGLETSYFTETAAHSGGNIIHGFDGYLKNPPGGRRKYDIHPGDRMFSNSSETYKKSLELAGEGEELAATGEDHSRMSTPVLTTVIVPPAPRAQELTAAQQKKHRDREYQRKKRAHARNTATPMSEEENAGMGRRPTKRARLADDD</sequence>
<keyword evidence="9" id="KW-0234">DNA repair</keyword>
<feature type="region of interest" description="Disordered" evidence="10">
    <location>
        <begin position="129"/>
        <end position="187"/>
    </location>
</feature>
<dbReference type="Pfam" id="PF09340">
    <property type="entry name" value="NuA4"/>
    <property type="match status" value="1"/>
</dbReference>
<comment type="similarity">
    <text evidence="2 9">Belongs to the EAF6 family.</text>
</comment>
<dbReference type="GO" id="GO:0006281">
    <property type="term" value="P:DNA repair"/>
    <property type="evidence" value="ECO:0007669"/>
    <property type="project" value="UniProtKB-UniRule"/>
</dbReference>
<accession>A0A401GS79</accession>
<evidence type="ECO:0000256" key="3">
    <source>
        <dbReference type="ARBA" id="ARBA00018504"/>
    </source>
</evidence>
<dbReference type="GO" id="GO:0006325">
    <property type="term" value="P:chromatin organization"/>
    <property type="evidence" value="ECO:0007669"/>
    <property type="project" value="UniProtKB-KW"/>
</dbReference>
<keyword evidence="4 9" id="KW-0156">Chromatin regulator</keyword>
<evidence type="ECO:0000256" key="7">
    <source>
        <dbReference type="ARBA" id="ARBA00023163"/>
    </source>
</evidence>
<protein>
    <recommendedName>
        <fullName evidence="3 9">Chromatin modification-related protein EAF6</fullName>
    </recommendedName>
</protein>
<dbReference type="GO" id="GO:0005634">
    <property type="term" value="C:nucleus"/>
    <property type="evidence" value="ECO:0007669"/>
    <property type="project" value="UniProtKB-SubCell"/>
</dbReference>
<comment type="function">
    <text evidence="9">Component of the NuA4 histone acetyltransferase complex which is involved in transcriptional activation of selected genes principally by acetylation of nucleosomal histone H4 and H2A. The NuA4 complex is also involved in DNA repair.</text>
</comment>
<evidence type="ECO:0000256" key="9">
    <source>
        <dbReference type="RuleBase" id="RU368022"/>
    </source>
</evidence>
<dbReference type="Proteomes" id="UP000287166">
    <property type="component" value="Unassembled WGS sequence"/>
</dbReference>
<dbReference type="EMBL" id="BFAD01000007">
    <property type="protein sequence ID" value="GBE85066.1"/>
    <property type="molecule type" value="Genomic_DNA"/>
</dbReference>
<comment type="subcellular location">
    <subcellularLocation>
        <location evidence="1 9">Nucleus</location>
    </subcellularLocation>
</comment>
<dbReference type="GO" id="GO:0035267">
    <property type="term" value="C:NuA4 histone acetyltransferase complex"/>
    <property type="evidence" value="ECO:0007669"/>
    <property type="project" value="UniProtKB-UniRule"/>
</dbReference>
<dbReference type="PANTHER" id="PTHR13476">
    <property type="entry name" value="CHROMATIN MODIFICATION-RELATED PROTEIN MEAF6"/>
    <property type="match status" value="1"/>
</dbReference>
<comment type="caution">
    <text evidence="11">The sequence shown here is derived from an EMBL/GenBank/DDBJ whole genome shotgun (WGS) entry which is preliminary data.</text>
</comment>
<feature type="compositionally biased region" description="Basic residues" evidence="10">
    <location>
        <begin position="142"/>
        <end position="158"/>
    </location>
</feature>
<evidence type="ECO:0000313" key="11">
    <source>
        <dbReference type="EMBL" id="GBE85066.1"/>
    </source>
</evidence>
<dbReference type="RefSeq" id="XP_027615979.1">
    <property type="nucleotide sequence ID" value="XM_027760178.1"/>
</dbReference>
<evidence type="ECO:0000313" key="12">
    <source>
        <dbReference type="Proteomes" id="UP000287166"/>
    </source>
</evidence>
<organism evidence="11 12">
    <name type="scientific">Sparassis crispa</name>
    <dbReference type="NCBI Taxonomy" id="139825"/>
    <lineage>
        <taxon>Eukaryota</taxon>
        <taxon>Fungi</taxon>
        <taxon>Dikarya</taxon>
        <taxon>Basidiomycota</taxon>
        <taxon>Agaricomycotina</taxon>
        <taxon>Agaricomycetes</taxon>
        <taxon>Polyporales</taxon>
        <taxon>Sparassidaceae</taxon>
        <taxon>Sparassis</taxon>
    </lineage>
</organism>
<evidence type="ECO:0000256" key="4">
    <source>
        <dbReference type="ARBA" id="ARBA00022853"/>
    </source>
</evidence>
<dbReference type="OrthoDB" id="440324at2759"/>
<evidence type="ECO:0000256" key="5">
    <source>
        <dbReference type="ARBA" id="ARBA00023015"/>
    </source>
</evidence>
<keyword evidence="12" id="KW-1185">Reference proteome</keyword>
<evidence type="ECO:0000256" key="2">
    <source>
        <dbReference type="ARBA" id="ARBA00010916"/>
    </source>
</evidence>
<evidence type="ECO:0000256" key="8">
    <source>
        <dbReference type="ARBA" id="ARBA00023242"/>
    </source>
</evidence>
<keyword evidence="9" id="KW-0227">DNA damage</keyword>
<keyword evidence="8 9" id="KW-0539">Nucleus</keyword>
<dbReference type="GeneID" id="38781983"/>
<evidence type="ECO:0000256" key="6">
    <source>
        <dbReference type="ARBA" id="ARBA00023054"/>
    </source>
</evidence>
<dbReference type="AlphaFoldDB" id="A0A401GS79"/>
<evidence type="ECO:0000256" key="1">
    <source>
        <dbReference type="ARBA" id="ARBA00004123"/>
    </source>
</evidence>
<reference evidence="11 12" key="1">
    <citation type="journal article" date="2018" name="Sci. Rep.">
        <title>Genome sequence of the cauliflower mushroom Sparassis crispa (Hanabiratake) and its association with beneficial usage.</title>
        <authorList>
            <person name="Kiyama R."/>
            <person name="Furutani Y."/>
            <person name="Kawaguchi K."/>
            <person name="Nakanishi T."/>
        </authorList>
    </citation>
    <scope>NUCLEOTIDE SEQUENCE [LARGE SCALE GENOMIC DNA]</scope>
</reference>
<comment type="subunit">
    <text evidence="9">Component of the NuA4 histone acetyltransferase complex.</text>
</comment>
<dbReference type="InterPro" id="IPR015418">
    <property type="entry name" value="Eaf6"/>
</dbReference>
<keyword evidence="6" id="KW-0175">Coiled coil</keyword>
<keyword evidence="5 9" id="KW-0805">Transcription regulation</keyword>
<keyword evidence="7 9" id="KW-0804">Transcription</keyword>
<dbReference type="STRING" id="139825.A0A401GS79"/>
<evidence type="ECO:0000256" key="10">
    <source>
        <dbReference type="SAM" id="MobiDB-lite"/>
    </source>
</evidence>
<proteinExistence type="inferred from homology"/>
<gene>
    <name evidence="11" type="ORF">SCP_0702520</name>
</gene>
<name>A0A401GS79_9APHY</name>